<dbReference type="Proteomes" id="UP001276659">
    <property type="component" value="Unassembled WGS sequence"/>
</dbReference>
<evidence type="ECO:0000256" key="1">
    <source>
        <dbReference type="SAM" id="Phobius"/>
    </source>
</evidence>
<protein>
    <submittedName>
        <fullName evidence="2">Uncharacterized protein</fullName>
    </submittedName>
</protein>
<keyword evidence="1" id="KW-0812">Transmembrane</keyword>
<gene>
    <name evidence="2" type="ORF">OEA41_009161</name>
</gene>
<keyword evidence="1" id="KW-1133">Transmembrane helix</keyword>
<evidence type="ECO:0000313" key="3">
    <source>
        <dbReference type="Proteomes" id="UP001276659"/>
    </source>
</evidence>
<dbReference type="AlphaFoldDB" id="A0AAD9Z4C7"/>
<comment type="caution">
    <text evidence="2">The sequence shown here is derived from an EMBL/GenBank/DDBJ whole genome shotgun (WGS) entry which is preliminary data.</text>
</comment>
<sequence>MTESYSNKIIPSTTIPNPLIIPTLKDNLGPADPRKGTMLLEGATTFVLAVDTALAVVAIALVLPDVIAAADTYTAGSGSAELLAVQDASIGMNGKVPSA</sequence>
<organism evidence="2 3">
    <name type="scientific">Lepraria neglecta</name>
    <dbReference type="NCBI Taxonomy" id="209136"/>
    <lineage>
        <taxon>Eukaryota</taxon>
        <taxon>Fungi</taxon>
        <taxon>Dikarya</taxon>
        <taxon>Ascomycota</taxon>
        <taxon>Pezizomycotina</taxon>
        <taxon>Lecanoromycetes</taxon>
        <taxon>OSLEUM clade</taxon>
        <taxon>Lecanoromycetidae</taxon>
        <taxon>Lecanorales</taxon>
        <taxon>Lecanorineae</taxon>
        <taxon>Stereocaulaceae</taxon>
        <taxon>Lepraria</taxon>
    </lineage>
</organism>
<accession>A0AAD9Z4C7</accession>
<name>A0AAD9Z4C7_9LECA</name>
<reference evidence="2" key="1">
    <citation type="submission" date="2022-11" db="EMBL/GenBank/DDBJ databases">
        <title>Chromosomal genome sequence assembly and mating type (MAT) locus characterization of the leprose asexual lichenized fungus Lepraria neglecta (Nyl.) Erichsen.</title>
        <authorList>
            <person name="Allen J.L."/>
            <person name="Pfeffer B."/>
        </authorList>
    </citation>
    <scope>NUCLEOTIDE SEQUENCE</scope>
    <source>
        <strain evidence="2">Allen 5258</strain>
    </source>
</reference>
<evidence type="ECO:0000313" key="2">
    <source>
        <dbReference type="EMBL" id="KAK3169777.1"/>
    </source>
</evidence>
<keyword evidence="1" id="KW-0472">Membrane</keyword>
<feature type="transmembrane region" description="Helical" evidence="1">
    <location>
        <begin position="43"/>
        <end position="63"/>
    </location>
</feature>
<dbReference type="EMBL" id="JASNWA010000009">
    <property type="protein sequence ID" value="KAK3169777.1"/>
    <property type="molecule type" value="Genomic_DNA"/>
</dbReference>
<proteinExistence type="predicted"/>
<keyword evidence="3" id="KW-1185">Reference proteome</keyword>